<dbReference type="FunFam" id="1.10.10.10:FF:000001">
    <property type="entry name" value="LysR family transcriptional regulator"/>
    <property type="match status" value="1"/>
</dbReference>
<dbReference type="PRINTS" id="PR00039">
    <property type="entry name" value="HTHLYSR"/>
</dbReference>
<dbReference type="InterPro" id="IPR036388">
    <property type="entry name" value="WH-like_DNA-bd_sf"/>
</dbReference>
<reference evidence="6 7" key="1">
    <citation type="submission" date="2016-11" db="EMBL/GenBank/DDBJ databases">
        <authorList>
            <person name="Jaros S."/>
            <person name="Januszkiewicz K."/>
            <person name="Wedrychowicz H."/>
        </authorList>
    </citation>
    <scope>NUCLEOTIDE SEQUENCE [LARGE SCALE GENOMIC DNA]</scope>
    <source>
        <strain evidence="6 7">CGMCC 1.7049</strain>
    </source>
</reference>
<accession>A0A1M5PQT0</accession>
<comment type="similarity">
    <text evidence="1">Belongs to the LysR transcriptional regulatory family.</text>
</comment>
<keyword evidence="4" id="KW-0804">Transcription</keyword>
<dbReference type="Pfam" id="PF00126">
    <property type="entry name" value="HTH_1"/>
    <property type="match status" value="1"/>
</dbReference>
<organism evidence="6 7">
    <name type="scientific">Hydrocarboniphaga daqingensis</name>
    <dbReference type="NCBI Taxonomy" id="490188"/>
    <lineage>
        <taxon>Bacteria</taxon>
        <taxon>Pseudomonadati</taxon>
        <taxon>Pseudomonadota</taxon>
        <taxon>Gammaproteobacteria</taxon>
        <taxon>Nevskiales</taxon>
        <taxon>Nevskiaceae</taxon>
        <taxon>Hydrocarboniphaga</taxon>
    </lineage>
</organism>
<dbReference type="OrthoDB" id="464481at2"/>
<evidence type="ECO:0000256" key="3">
    <source>
        <dbReference type="ARBA" id="ARBA00023125"/>
    </source>
</evidence>
<dbReference type="STRING" id="490188.SAMN04488068_2245"/>
<proteinExistence type="inferred from homology"/>
<dbReference type="AlphaFoldDB" id="A0A1M5PQT0"/>
<keyword evidence="2" id="KW-0805">Transcription regulation</keyword>
<evidence type="ECO:0000259" key="5">
    <source>
        <dbReference type="PROSITE" id="PS50931"/>
    </source>
</evidence>
<dbReference type="RefSeq" id="WP_072897605.1">
    <property type="nucleotide sequence ID" value="NZ_FQWZ01000005.1"/>
</dbReference>
<evidence type="ECO:0000256" key="4">
    <source>
        <dbReference type="ARBA" id="ARBA00023163"/>
    </source>
</evidence>
<keyword evidence="3" id="KW-0238">DNA-binding</keyword>
<evidence type="ECO:0000313" key="7">
    <source>
        <dbReference type="Proteomes" id="UP000199758"/>
    </source>
</evidence>
<dbReference type="Gene3D" id="3.40.190.290">
    <property type="match status" value="1"/>
</dbReference>
<sequence>MRRLNYHHLQYFWVVAKEGHLTRAAEQLHVSQSALSAQIRQLEEQLGRPLFVREGRSLVLTEVGRVVLDYADSIFSLGSELLATIRGGEGGGVQRLRVGAVSTLSRNFQENFLRPVVGIDQVRLLLQSGSIDELLAALAVHKLDLVLSNSAVASDAQQAWRCRRVARQPVCLVGRPRATDQPFRYPEDLTTVRLLLPGRSSDIRAQFDLLCESLRIEVEPHAEVDDMAMLRLLARDSAGVAVVPSVVVQDELRDGALQQYCVLPKVFENFYAITTRRQFESSALKLLLSGDEPAVL</sequence>
<dbReference type="PANTHER" id="PTHR30126:SF98">
    <property type="entry name" value="HTH-TYPE TRANSCRIPTIONAL ACTIVATOR BAUR"/>
    <property type="match status" value="1"/>
</dbReference>
<evidence type="ECO:0000256" key="2">
    <source>
        <dbReference type="ARBA" id="ARBA00023015"/>
    </source>
</evidence>
<dbReference type="PROSITE" id="PS50931">
    <property type="entry name" value="HTH_LYSR"/>
    <property type="match status" value="1"/>
</dbReference>
<dbReference type="InterPro" id="IPR000847">
    <property type="entry name" value="LysR_HTH_N"/>
</dbReference>
<evidence type="ECO:0000256" key="1">
    <source>
        <dbReference type="ARBA" id="ARBA00009437"/>
    </source>
</evidence>
<dbReference type="InterPro" id="IPR036390">
    <property type="entry name" value="WH_DNA-bd_sf"/>
</dbReference>
<name>A0A1M5PQT0_9GAMM</name>
<dbReference type="GO" id="GO:0000976">
    <property type="term" value="F:transcription cis-regulatory region binding"/>
    <property type="evidence" value="ECO:0007669"/>
    <property type="project" value="TreeGrafter"/>
</dbReference>
<protein>
    <submittedName>
        <fullName evidence="6">Transcriptional regulator, LysR family</fullName>
    </submittedName>
</protein>
<dbReference type="Pfam" id="PF03466">
    <property type="entry name" value="LysR_substrate"/>
    <property type="match status" value="1"/>
</dbReference>
<keyword evidence="7" id="KW-1185">Reference proteome</keyword>
<gene>
    <name evidence="6" type="ORF">SAMN04488068_2245</name>
</gene>
<dbReference type="InterPro" id="IPR005119">
    <property type="entry name" value="LysR_subst-bd"/>
</dbReference>
<evidence type="ECO:0000313" key="6">
    <source>
        <dbReference type="EMBL" id="SHH03909.1"/>
    </source>
</evidence>
<feature type="domain" description="HTH lysR-type" evidence="5">
    <location>
        <begin position="4"/>
        <end position="61"/>
    </location>
</feature>
<dbReference type="SUPFAM" id="SSF53850">
    <property type="entry name" value="Periplasmic binding protein-like II"/>
    <property type="match status" value="1"/>
</dbReference>
<dbReference type="SUPFAM" id="SSF46785">
    <property type="entry name" value="Winged helix' DNA-binding domain"/>
    <property type="match status" value="1"/>
</dbReference>
<dbReference type="PANTHER" id="PTHR30126">
    <property type="entry name" value="HTH-TYPE TRANSCRIPTIONAL REGULATOR"/>
    <property type="match status" value="1"/>
</dbReference>
<dbReference type="EMBL" id="FQWZ01000005">
    <property type="protein sequence ID" value="SHH03909.1"/>
    <property type="molecule type" value="Genomic_DNA"/>
</dbReference>
<dbReference type="Proteomes" id="UP000199758">
    <property type="component" value="Unassembled WGS sequence"/>
</dbReference>
<dbReference type="GO" id="GO:0003700">
    <property type="term" value="F:DNA-binding transcription factor activity"/>
    <property type="evidence" value="ECO:0007669"/>
    <property type="project" value="InterPro"/>
</dbReference>
<dbReference type="Gene3D" id="1.10.10.10">
    <property type="entry name" value="Winged helix-like DNA-binding domain superfamily/Winged helix DNA-binding domain"/>
    <property type="match status" value="1"/>
</dbReference>